<dbReference type="RefSeq" id="WP_250921605.1">
    <property type="nucleotide sequence ID" value="NZ_JAMQAW010000029.1"/>
</dbReference>
<dbReference type="Pfam" id="PF07690">
    <property type="entry name" value="MFS_1"/>
    <property type="match status" value="1"/>
</dbReference>
<evidence type="ECO:0000313" key="11">
    <source>
        <dbReference type="Proteomes" id="UP001431429"/>
    </source>
</evidence>
<feature type="transmembrane region" description="Helical" evidence="8">
    <location>
        <begin position="142"/>
        <end position="164"/>
    </location>
</feature>
<dbReference type="SUPFAM" id="SSF103473">
    <property type="entry name" value="MFS general substrate transporter"/>
    <property type="match status" value="1"/>
</dbReference>
<dbReference type="PROSITE" id="PS50850">
    <property type="entry name" value="MFS"/>
    <property type="match status" value="1"/>
</dbReference>
<feature type="transmembrane region" description="Helical" evidence="8">
    <location>
        <begin position="52"/>
        <end position="72"/>
    </location>
</feature>
<dbReference type="Gene3D" id="1.20.1720.10">
    <property type="entry name" value="Multidrug resistance protein D"/>
    <property type="match status" value="1"/>
</dbReference>
<feature type="transmembrane region" description="Helical" evidence="8">
    <location>
        <begin position="109"/>
        <end position="130"/>
    </location>
</feature>
<comment type="subcellular location">
    <subcellularLocation>
        <location evidence="1">Cell membrane</location>
        <topology evidence="1">Multi-pass membrane protein</topology>
    </subcellularLocation>
</comment>
<evidence type="ECO:0000259" key="9">
    <source>
        <dbReference type="PROSITE" id="PS50850"/>
    </source>
</evidence>
<reference evidence="10" key="1">
    <citation type="submission" date="2022-06" db="EMBL/GenBank/DDBJ databases">
        <title>Genome public.</title>
        <authorList>
            <person name="Sun Q."/>
        </authorList>
    </citation>
    <scope>NUCLEOTIDE SEQUENCE</scope>
    <source>
        <strain evidence="10">CWNU-1</strain>
    </source>
</reference>
<evidence type="ECO:0000256" key="4">
    <source>
        <dbReference type="ARBA" id="ARBA00022692"/>
    </source>
</evidence>
<accession>A0ABT0UVS5</accession>
<feature type="transmembrane region" description="Helical" evidence="8">
    <location>
        <begin position="229"/>
        <end position="245"/>
    </location>
</feature>
<keyword evidence="3" id="KW-1003">Cell membrane</keyword>
<evidence type="ECO:0000256" key="5">
    <source>
        <dbReference type="ARBA" id="ARBA00022989"/>
    </source>
</evidence>
<feature type="transmembrane region" description="Helical" evidence="8">
    <location>
        <begin position="394"/>
        <end position="415"/>
    </location>
</feature>
<evidence type="ECO:0000256" key="6">
    <source>
        <dbReference type="ARBA" id="ARBA00023136"/>
    </source>
</evidence>
<evidence type="ECO:0000256" key="7">
    <source>
        <dbReference type="ARBA" id="ARBA00023251"/>
    </source>
</evidence>
<evidence type="ECO:0000256" key="1">
    <source>
        <dbReference type="ARBA" id="ARBA00004651"/>
    </source>
</evidence>
<dbReference type="InterPro" id="IPR020846">
    <property type="entry name" value="MFS_dom"/>
</dbReference>
<feature type="transmembrane region" description="Helical" evidence="8">
    <location>
        <begin position="205"/>
        <end position="223"/>
    </location>
</feature>
<evidence type="ECO:0000256" key="2">
    <source>
        <dbReference type="ARBA" id="ARBA00022448"/>
    </source>
</evidence>
<feature type="transmembrane region" description="Helical" evidence="8">
    <location>
        <begin position="293"/>
        <end position="316"/>
    </location>
</feature>
<sequence>MDAHPGDIRLSTPTGRWVVLTTVLGSSMALLDSTVVNVALPRIGEDLNADMAVLQWTINAYMLSLAGLILLGGALGDRYGRRKVFVIGVVWFACGSLLCGLAQSGEMLVLSRALQGVGAALLTPGSLALIQASLHPDDRSRAVGLWSGLGGVGAAIGPFVGGWLVDGPGWRWVFLINVPLAALCVPIALRHVPESRDPAAHNHRFDVLGAVLGALALGLVTYALIGSQWVAGVAGVVVAVVFVGVEKRRAEPMLPLSVFRSRLFTSINLVTLCVYAGFGGFFFLVALQLQVVVGYSALGAGLALLPTTVLMLLFSAKSGELAQRIGPRIPLTVGPLLCAAGMLLMLRVGEDASYMADVLPALVVMGLGMVTLVAPLTATVLSSVETARAGIASGINNAAARAGGLLAVAALPLLAGMGPEAYRSADEFGETFRRAMPMCAGVLVLGALIAVVAVRRPVPPAEGAEVRPECRMNCGVGAPPLEARPKESPAGG</sequence>
<keyword evidence="11" id="KW-1185">Reference proteome</keyword>
<feature type="transmembrane region" description="Helical" evidence="8">
    <location>
        <begin position="84"/>
        <end position="103"/>
    </location>
</feature>
<dbReference type="Proteomes" id="UP001431429">
    <property type="component" value="Unassembled WGS sequence"/>
</dbReference>
<dbReference type="InterPro" id="IPR036259">
    <property type="entry name" value="MFS_trans_sf"/>
</dbReference>
<evidence type="ECO:0000256" key="8">
    <source>
        <dbReference type="SAM" id="Phobius"/>
    </source>
</evidence>
<dbReference type="PANTHER" id="PTHR42718">
    <property type="entry name" value="MAJOR FACILITATOR SUPERFAMILY MULTIDRUG TRANSPORTER MFSC"/>
    <property type="match status" value="1"/>
</dbReference>
<dbReference type="Gene3D" id="1.20.1250.20">
    <property type="entry name" value="MFS general substrate transporter like domains"/>
    <property type="match status" value="1"/>
</dbReference>
<keyword evidence="2" id="KW-0813">Transport</keyword>
<protein>
    <submittedName>
        <fullName evidence="10">MFS transporter</fullName>
    </submittedName>
</protein>
<proteinExistence type="predicted"/>
<dbReference type="InterPro" id="IPR004638">
    <property type="entry name" value="EmrB-like"/>
</dbReference>
<evidence type="ECO:0000313" key="10">
    <source>
        <dbReference type="EMBL" id="MCM2391286.1"/>
    </source>
</evidence>
<feature type="transmembrane region" description="Helical" evidence="8">
    <location>
        <begin position="358"/>
        <end position="382"/>
    </location>
</feature>
<keyword evidence="7" id="KW-0046">Antibiotic resistance</keyword>
<dbReference type="CDD" id="cd17321">
    <property type="entry name" value="MFS_MMR_MDR_like"/>
    <property type="match status" value="1"/>
</dbReference>
<evidence type="ECO:0000256" key="3">
    <source>
        <dbReference type="ARBA" id="ARBA00022475"/>
    </source>
</evidence>
<feature type="transmembrane region" description="Helical" evidence="8">
    <location>
        <begin position="328"/>
        <end position="346"/>
    </location>
</feature>
<keyword evidence="4 8" id="KW-0812">Transmembrane</keyword>
<feature type="transmembrane region" description="Helical" evidence="8">
    <location>
        <begin position="266"/>
        <end position="287"/>
    </location>
</feature>
<name>A0ABT0UVS5_9ACTN</name>
<keyword evidence="6 8" id="KW-0472">Membrane</keyword>
<dbReference type="NCBIfam" id="TIGR00711">
    <property type="entry name" value="efflux_EmrB"/>
    <property type="match status" value="1"/>
</dbReference>
<dbReference type="PRINTS" id="PR01036">
    <property type="entry name" value="TCRTETB"/>
</dbReference>
<dbReference type="InterPro" id="IPR011701">
    <property type="entry name" value="MFS"/>
</dbReference>
<feature type="domain" description="Major facilitator superfamily (MFS) profile" evidence="9">
    <location>
        <begin position="18"/>
        <end position="458"/>
    </location>
</feature>
<keyword evidence="5 8" id="KW-1133">Transmembrane helix</keyword>
<dbReference type="EMBL" id="JAMQAW010000029">
    <property type="protein sequence ID" value="MCM2391286.1"/>
    <property type="molecule type" value="Genomic_DNA"/>
</dbReference>
<gene>
    <name evidence="10" type="ORF">NBG84_23840</name>
</gene>
<feature type="transmembrane region" description="Helical" evidence="8">
    <location>
        <begin position="17"/>
        <end position="40"/>
    </location>
</feature>
<dbReference type="PANTHER" id="PTHR42718:SF42">
    <property type="entry name" value="EXPORT PROTEIN"/>
    <property type="match status" value="1"/>
</dbReference>
<feature type="transmembrane region" description="Helical" evidence="8">
    <location>
        <begin position="435"/>
        <end position="454"/>
    </location>
</feature>
<comment type="caution">
    <text evidence="10">The sequence shown here is derived from an EMBL/GenBank/DDBJ whole genome shotgun (WGS) entry which is preliminary data.</text>
</comment>
<organism evidence="10 11">
    <name type="scientific">Streptomyces albipurpureus</name>
    <dbReference type="NCBI Taxonomy" id="2897419"/>
    <lineage>
        <taxon>Bacteria</taxon>
        <taxon>Bacillati</taxon>
        <taxon>Actinomycetota</taxon>
        <taxon>Actinomycetes</taxon>
        <taxon>Kitasatosporales</taxon>
        <taxon>Streptomycetaceae</taxon>
        <taxon>Streptomyces</taxon>
    </lineage>
</organism>
<feature type="transmembrane region" description="Helical" evidence="8">
    <location>
        <begin position="170"/>
        <end position="193"/>
    </location>
</feature>